<dbReference type="InParanoid" id="H0WPH8"/>
<evidence type="ECO:0000313" key="11">
    <source>
        <dbReference type="Ensembl" id="ENSOGAP00000003790.2"/>
    </source>
</evidence>
<protein>
    <recommendedName>
        <fullName evidence="10">RNA polymerase II subunit A C-terminal domain phosphatase SSU72</fullName>
        <shortName evidence="10">CTD phosphatase SSU72</shortName>
        <ecNumber evidence="10">3.1.3.16</ecNumber>
    </recommendedName>
</protein>
<keyword evidence="3 10" id="KW-0507">mRNA processing</keyword>
<comment type="catalytic activity">
    <reaction evidence="9 10">
        <text>O-phospho-L-threonyl-[protein] + H2O = L-threonyl-[protein] + phosphate</text>
        <dbReference type="Rhea" id="RHEA:47004"/>
        <dbReference type="Rhea" id="RHEA-COMP:11060"/>
        <dbReference type="Rhea" id="RHEA-COMP:11605"/>
        <dbReference type="ChEBI" id="CHEBI:15377"/>
        <dbReference type="ChEBI" id="CHEBI:30013"/>
        <dbReference type="ChEBI" id="CHEBI:43474"/>
        <dbReference type="ChEBI" id="CHEBI:61977"/>
        <dbReference type="EC" id="3.1.3.16"/>
    </reaction>
</comment>
<dbReference type="FunFam" id="3.40.50.2300:FF:000066">
    <property type="entry name" value="RNA polymerase II subunit A C-terminal domain phosphatase SSU72"/>
    <property type="match status" value="1"/>
</dbReference>
<evidence type="ECO:0000256" key="2">
    <source>
        <dbReference type="ARBA" id="ARBA00008978"/>
    </source>
</evidence>
<dbReference type="GO" id="GO:0031124">
    <property type="term" value="P:mRNA 3'-end processing"/>
    <property type="evidence" value="ECO:0007669"/>
    <property type="project" value="UniProtKB-ARBA"/>
</dbReference>
<dbReference type="AlphaFoldDB" id="H0WPH8"/>
<dbReference type="Pfam" id="PF04722">
    <property type="entry name" value="Ssu72"/>
    <property type="match status" value="1"/>
</dbReference>
<dbReference type="InterPro" id="IPR036196">
    <property type="entry name" value="Ptyr_pPase_sf"/>
</dbReference>
<dbReference type="HOGENOM" id="CLU_062463_2_1_1"/>
<dbReference type="eggNOG" id="KOG2424">
    <property type="taxonomic scope" value="Eukaryota"/>
</dbReference>
<keyword evidence="12" id="KW-1185">Reference proteome</keyword>
<dbReference type="SUPFAM" id="SSF52788">
    <property type="entry name" value="Phosphotyrosine protein phosphatases I"/>
    <property type="match status" value="1"/>
</dbReference>
<evidence type="ECO:0000256" key="9">
    <source>
        <dbReference type="ARBA" id="ARBA00048336"/>
    </source>
</evidence>
<dbReference type="Proteomes" id="UP000005225">
    <property type="component" value="Unassembled WGS sequence"/>
</dbReference>
<dbReference type="STRING" id="30611.ENSOGAP00000003790"/>
<dbReference type="EMBL" id="AAQR03001441">
    <property type="status" value="NOT_ANNOTATED_CDS"/>
    <property type="molecule type" value="Genomic_DNA"/>
</dbReference>
<keyword evidence="5 10" id="KW-0904">Protein phosphatase</keyword>
<evidence type="ECO:0000313" key="12">
    <source>
        <dbReference type="Proteomes" id="UP000005225"/>
    </source>
</evidence>
<proteinExistence type="inferred from homology"/>
<evidence type="ECO:0000256" key="4">
    <source>
        <dbReference type="ARBA" id="ARBA00022801"/>
    </source>
</evidence>
<dbReference type="GO" id="GO:0008420">
    <property type="term" value="F:RNA polymerase II CTD heptapeptide repeat phosphatase activity"/>
    <property type="evidence" value="ECO:0007669"/>
    <property type="project" value="UniProtKB-ARBA"/>
</dbReference>
<reference evidence="11" key="2">
    <citation type="submission" date="2025-08" db="UniProtKB">
        <authorList>
            <consortium name="Ensembl"/>
        </authorList>
    </citation>
    <scope>IDENTIFICATION</scope>
</reference>
<name>H0WPH8_OTOGA</name>
<dbReference type="Ensembl" id="ENSOGAT00000004247.2">
    <property type="protein sequence ID" value="ENSOGAP00000003790.2"/>
    <property type="gene ID" value="ENSOGAG00000004244.2"/>
</dbReference>
<evidence type="ECO:0000256" key="7">
    <source>
        <dbReference type="ARBA" id="ARBA00034669"/>
    </source>
</evidence>
<dbReference type="GeneTree" id="ENSGT00390000010165"/>
<comment type="subcellular location">
    <subcellularLocation>
        <location evidence="1 10">Nucleus</location>
    </subcellularLocation>
</comment>
<keyword evidence="4 10" id="KW-0378">Hydrolase</keyword>
<dbReference type="Gene3D" id="3.40.50.2300">
    <property type="match status" value="2"/>
</dbReference>
<keyword evidence="6 10" id="KW-0539">Nucleus</keyword>
<evidence type="ECO:0000256" key="10">
    <source>
        <dbReference type="RuleBase" id="RU369031"/>
    </source>
</evidence>
<comment type="catalytic activity">
    <reaction evidence="8 10">
        <text>O-phospho-L-seryl-[protein] + H2O = L-seryl-[protein] + phosphate</text>
        <dbReference type="Rhea" id="RHEA:20629"/>
        <dbReference type="Rhea" id="RHEA-COMP:9863"/>
        <dbReference type="Rhea" id="RHEA-COMP:11604"/>
        <dbReference type="ChEBI" id="CHEBI:15377"/>
        <dbReference type="ChEBI" id="CHEBI:29999"/>
        <dbReference type="ChEBI" id="CHEBI:43474"/>
        <dbReference type="ChEBI" id="CHEBI:83421"/>
        <dbReference type="EC" id="3.1.3.16"/>
    </reaction>
</comment>
<dbReference type="OMA" id="TQPNVYQ"/>
<accession>H0WPH8</accession>
<reference evidence="11" key="3">
    <citation type="submission" date="2025-09" db="UniProtKB">
        <authorList>
            <consortium name="Ensembl"/>
        </authorList>
    </citation>
    <scope>IDENTIFICATION</scope>
</reference>
<evidence type="ECO:0000256" key="5">
    <source>
        <dbReference type="ARBA" id="ARBA00022912"/>
    </source>
</evidence>
<evidence type="ECO:0000256" key="8">
    <source>
        <dbReference type="ARBA" id="ARBA00047761"/>
    </source>
</evidence>
<sequence>MPSAPLRVAVVCMSNINRSMEAHSMLRKKGLSVQSFGIASRVRLPGPGPNFALIYDFATPYKEMYNDLLRKDREYYTGTGLLHILGRNERIKPRPERFQECGASFDVIFTCEERVYDRVVTELCSREQETFQPVHVINVDIVDDPESATCGAFLICQLCQALQQMDDMEDNMDELLLQAEEKTGKRFLHTVCFY</sequence>
<comment type="function">
    <text evidence="7 10">Protein phosphatase that catalyzes the dephosphorylation of the C-terminal domain of RNA polymerase II. Plays a role in RNA processing and termination.</text>
</comment>
<evidence type="ECO:0000256" key="3">
    <source>
        <dbReference type="ARBA" id="ARBA00022664"/>
    </source>
</evidence>
<evidence type="ECO:0000256" key="1">
    <source>
        <dbReference type="ARBA" id="ARBA00004123"/>
    </source>
</evidence>
<dbReference type="GO" id="GO:0005634">
    <property type="term" value="C:nucleus"/>
    <property type="evidence" value="ECO:0007669"/>
    <property type="project" value="UniProtKB-SubCell"/>
</dbReference>
<dbReference type="InterPro" id="IPR006811">
    <property type="entry name" value="RNA_pol_II_suA"/>
</dbReference>
<evidence type="ECO:0000256" key="6">
    <source>
        <dbReference type="ARBA" id="ARBA00023242"/>
    </source>
</evidence>
<organism evidence="11 12">
    <name type="scientific">Otolemur garnettii</name>
    <name type="common">Small-eared galago</name>
    <name type="synonym">Garnett's greater bushbaby</name>
    <dbReference type="NCBI Taxonomy" id="30611"/>
    <lineage>
        <taxon>Eukaryota</taxon>
        <taxon>Metazoa</taxon>
        <taxon>Chordata</taxon>
        <taxon>Craniata</taxon>
        <taxon>Vertebrata</taxon>
        <taxon>Euteleostomi</taxon>
        <taxon>Mammalia</taxon>
        <taxon>Eutheria</taxon>
        <taxon>Euarchontoglires</taxon>
        <taxon>Primates</taxon>
        <taxon>Strepsirrhini</taxon>
        <taxon>Lorisiformes</taxon>
        <taxon>Galagidae</taxon>
        <taxon>Otolemur</taxon>
    </lineage>
</organism>
<dbReference type="EC" id="3.1.3.16" evidence="10"/>
<dbReference type="FunFam" id="3.40.50.2300:FF:000039">
    <property type="entry name" value="RNA polymerase II subunit A C-terminal domain phosphatase"/>
    <property type="match status" value="1"/>
</dbReference>
<comment type="similarity">
    <text evidence="2 10">Belongs to the SSU72 phosphatase family.</text>
</comment>
<reference evidence="12" key="1">
    <citation type="submission" date="2011-03" db="EMBL/GenBank/DDBJ databases">
        <title>Version 3 of the genome sequence of Otolemur garnettii (Bushbaby).</title>
        <authorList>
            <consortium name="The Broad Institute Genome Sequencing Platform"/>
            <person name="Di Palma F."/>
            <person name="Johnson J."/>
            <person name="Lander E.S."/>
            <person name="Lindblad-Toh K."/>
            <person name="Jaffe D.B."/>
            <person name="Gnerre S."/>
            <person name="MacCallum I."/>
            <person name="Przybylski D."/>
            <person name="Ribeiro F.J."/>
            <person name="Burton J.N."/>
            <person name="Walker B.J."/>
            <person name="Sharpe T."/>
            <person name="Hall G."/>
        </authorList>
    </citation>
    <scope>NUCLEOTIDE SEQUENCE [LARGE SCALE GENOMIC DNA]</scope>
</reference>
<dbReference type="PANTHER" id="PTHR20383">
    <property type="entry name" value="RNA POLYMERASE II SUBUNIT A C-TERMINAL DOMAIN PHOSPHATASE"/>
    <property type="match status" value="1"/>
</dbReference>